<reference evidence="2 3" key="1">
    <citation type="submission" date="2018-09" db="EMBL/GenBank/DDBJ databases">
        <authorList>
            <person name="Li J."/>
        </authorList>
    </citation>
    <scope>NUCLEOTIDE SEQUENCE [LARGE SCALE GENOMIC DNA]</scope>
    <source>
        <strain evidence="2 3">2129</strain>
    </source>
</reference>
<keyword evidence="3" id="KW-1185">Reference proteome</keyword>
<feature type="transmembrane region" description="Helical" evidence="1">
    <location>
        <begin position="20"/>
        <end position="38"/>
    </location>
</feature>
<proteinExistence type="predicted"/>
<evidence type="ECO:0000313" key="2">
    <source>
        <dbReference type="EMBL" id="AYD90490.1"/>
    </source>
</evidence>
<protein>
    <recommendedName>
        <fullName evidence="4">DUF3558 domain-containing protein</fullName>
    </recommendedName>
</protein>
<keyword evidence="1" id="KW-0472">Membrane</keyword>
<sequence length="224" mass="23306">MVVVVRDRGGVWGRLTRTGVVVLLVVVVGACSVLPWGGGDDGGDAGAVAPASVSVEEAEFGCVGVPTSSFEAVLEEPVTFEQSVRYQDDWGIRYVNCNAYAAEGRSVSPVVIASFGRMRSGEIPVNQASAWQSGQEGEPFAVAGVDGEGEVALDDYDGTTGPGGSAVFVCGDRYVVASVHPGHGMRGDRRANLVNLAASMTPWVCQGEPVPGTGKRFEDLKGEL</sequence>
<name>A0ABN5PQ08_9ACTO</name>
<dbReference type="RefSeq" id="WP_120205400.1">
    <property type="nucleotide sequence ID" value="NZ_CP032514.1"/>
</dbReference>
<keyword evidence="1" id="KW-1133">Transmembrane helix</keyword>
<evidence type="ECO:0000313" key="3">
    <source>
        <dbReference type="Proteomes" id="UP000273001"/>
    </source>
</evidence>
<evidence type="ECO:0000256" key="1">
    <source>
        <dbReference type="SAM" id="Phobius"/>
    </source>
</evidence>
<dbReference type="PROSITE" id="PS51257">
    <property type="entry name" value="PROKAR_LIPOPROTEIN"/>
    <property type="match status" value="1"/>
</dbReference>
<evidence type="ECO:0008006" key="4">
    <source>
        <dbReference type="Google" id="ProtNLM"/>
    </source>
</evidence>
<organism evidence="2 3">
    <name type="scientific">Actinomyces lilanjuaniae</name>
    <dbReference type="NCBI Taxonomy" id="2321394"/>
    <lineage>
        <taxon>Bacteria</taxon>
        <taxon>Bacillati</taxon>
        <taxon>Actinomycetota</taxon>
        <taxon>Actinomycetes</taxon>
        <taxon>Actinomycetales</taxon>
        <taxon>Actinomycetaceae</taxon>
        <taxon>Actinomyces</taxon>
    </lineage>
</organism>
<dbReference type="EMBL" id="CP032514">
    <property type="protein sequence ID" value="AYD90490.1"/>
    <property type="molecule type" value="Genomic_DNA"/>
</dbReference>
<keyword evidence="1" id="KW-0812">Transmembrane</keyword>
<accession>A0ABN5PQ08</accession>
<gene>
    <name evidence="2" type="ORF">D5R93_11650</name>
</gene>
<dbReference type="Proteomes" id="UP000273001">
    <property type="component" value="Chromosome"/>
</dbReference>